<sequence>SSNLLVSHSDWLTNLLHKPEYALGGIISEKSDIYSFGVLLLEIISGKKATRFVHNDQEHSLIAYAWETWCVTQGLSIIDEALCGCVFRKR</sequence>
<evidence type="ECO:0000313" key="3">
    <source>
        <dbReference type="Proteomes" id="UP000029121"/>
    </source>
</evidence>
<dbReference type="PANTHER" id="PTHR27006">
    <property type="entry name" value="PROMASTIGOTE SURFACE ANTIGEN PROTEIN PSA"/>
    <property type="match status" value="1"/>
</dbReference>
<organism evidence="2 3">
    <name type="scientific">Capsella rubella</name>
    <dbReference type="NCBI Taxonomy" id="81985"/>
    <lineage>
        <taxon>Eukaryota</taxon>
        <taxon>Viridiplantae</taxon>
        <taxon>Streptophyta</taxon>
        <taxon>Embryophyta</taxon>
        <taxon>Tracheophyta</taxon>
        <taxon>Spermatophyta</taxon>
        <taxon>Magnoliopsida</taxon>
        <taxon>eudicotyledons</taxon>
        <taxon>Gunneridae</taxon>
        <taxon>Pentapetalae</taxon>
        <taxon>rosids</taxon>
        <taxon>malvids</taxon>
        <taxon>Brassicales</taxon>
        <taxon>Brassicaceae</taxon>
        <taxon>Camelineae</taxon>
        <taxon>Capsella</taxon>
    </lineage>
</organism>
<feature type="non-terminal residue" evidence="2">
    <location>
        <position position="1"/>
    </location>
</feature>
<dbReference type="STRING" id="81985.R0H0M2"/>
<dbReference type="SUPFAM" id="SSF56112">
    <property type="entry name" value="Protein kinase-like (PK-like)"/>
    <property type="match status" value="1"/>
</dbReference>
<evidence type="ECO:0000313" key="2">
    <source>
        <dbReference type="EMBL" id="EOA22784.1"/>
    </source>
</evidence>
<gene>
    <name evidence="2" type="ORF">CARUB_v10003500mg</name>
</gene>
<dbReference type="Proteomes" id="UP000029121">
    <property type="component" value="Unassembled WGS sequence"/>
</dbReference>
<dbReference type="InterPro" id="IPR001245">
    <property type="entry name" value="Ser-Thr/Tyr_kinase_cat_dom"/>
</dbReference>
<dbReference type="EMBL" id="KB870810">
    <property type="protein sequence ID" value="EOA22784.1"/>
    <property type="molecule type" value="Genomic_DNA"/>
</dbReference>
<dbReference type="Gene3D" id="1.10.510.10">
    <property type="entry name" value="Transferase(Phosphotransferase) domain 1"/>
    <property type="match status" value="1"/>
</dbReference>
<evidence type="ECO:0000259" key="1">
    <source>
        <dbReference type="Pfam" id="PF07714"/>
    </source>
</evidence>
<name>R0H0M2_9BRAS</name>
<dbReference type="GO" id="GO:0004672">
    <property type="term" value="F:protein kinase activity"/>
    <property type="evidence" value="ECO:0007669"/>
    <property type="project" value="InterPro"/>
</dbReference>
<dbReference type="PANTHER" id="PTHR27006:SF606">
    <property type="entry name" value="INTERLEUKIN-1 RECEPTOR-ASSOCIATED KINASE 4"/>
    <property type="match status" value="1"/>
</dbReference>
<protein>
    <recommendedName>
        <fullName evidence="1">Serine-threonine/tyrosine-protein kinase catalytic domain-containing protein</fullName>
    </recommendedName>
</protein>
<dbReference type="Pfam" id="PF07714">
    <property type="entry name" value="PK_Tyr_Ser-Thr"/>
    <property type="match status" value="1"/>
</dbReference>
<dbReference type="InterPro" id="IPR011009">
    <property type="entry name" value="Kinase-like_dom_sf"/>
</dbReference>
<feature type="non-terminal residue" evidence="2">
    <location>
        <position position="90"/>
    </location>
</feature>
<feature type="domain" description="Serine-threonine/tyrosine-protein kinase catalytic" evidence="1">
    <location>
        <begin position="19"/>
        <end position="57"/>
    </location>
</feature>
<reference evidence="3" key="1">
    <citation type="journal article" date="2013" name="Nat. Genet.">
        <title>The Capsella rubella genome and the genomic consequences of rapid mating system evolution.</title>
        <authorList>
            <person name="Slotte T."/>
            <person name="Hazzouri K.M."/>
            <person name="Agren J.A."/>
            <person name="Koenig D."/>
            <person name="Maumus F."/>
            <person name="Guo Y.L."/>
            <person name="Steige K."/>
            <person name="Platts A.E."/>
            <person name="Escobar J.S."/>
            <person name="Newman L.K."/>
            <person name="Wang W."/>
            <person name="Mandakova T."/>
            <person name="Vello E."/>
            <person name="Smith L.M."/>
            <person name="Henz S.R."/>
            <person name="Steffen J."/>
            <person name="Takuno S."/>
            <person name="Brandvain Y."/>
            <person name="Coop G."/>
            <person name="Andolfatto P."/>
            <person name="Hu T.T."/>
            <person name="Blanchette M."/>
            <person name="Clark R.M."/>
            <person name="Quesneville H."/>
            <person name="Nordborg M."/>
            <person name="Gaut B.S."/>
            <person name="Lysak M.A."/>
            <person name="Jenkins J."/>
            <person name="Grimwood J."/>
            <person name="Chapman J."/>
            <person name="Prochnik S."/>
            <person name="Shu S."/>
            <person name="Rokhsar D."/>
            <person name="Schmutz J."/>
            <person name="Weigel D."/>
            <person name="Wright S.I."/>
        </authorList>
    </citation>
    <scope>NUCLEOTIDE SEQUENCE [LARGE SCALE GENOMIC DNA]</scope>
    <source>
        <strain evidence="3">cv. Monte Gargano</strain>
    </source>
</reference>
<proteinExistence type="predicted"/>
<keyword evidence="3" id="KW-1185">Reference proteome</keyword>
<dbReference type="AlphaFoldDB" id="R0H0M2"/>
<accession>R0H0M2</accession>